<dbReference type="InterPro" id="IPR018181">
    <property type="entry name" value="Heat_shock_70_CS"/>
</dbReference>
<keyword evidence="3" id="KW-0547">Nucleotide-binding</keyword>
<dbReference type="SUPFAM" id="SSF53067">
    <property type="entry name" value="Actin-like ATPase domain"/>
    <property type="match status" value="2"/>
</dbReference>
<sequence>MAREGEGPTIGVALGATYSCVGAWNHGRVNIISQGFNSRTMPCYVAFADTHVMTGESAEAWEAVKPSNTVFGVKNFIGKKFSEVQTYIPSLPFKVLPDDDDQPMFVVEYQGEAKQFTAVDILSILLQSIRRSAESFLCTTVKNAVVTVPPYFNDSQRQATMDAASTAGLNVLRLINEPTAAAIAYGLHTTVGEKNALIFDLGGDSLDVSLLSIKEGLVEVKATVCHPNLGGNTFVERMVRYLTEQFYADYNIDITGNPKPLRKLRAACEWAKRVLSYDYDVTINVRDLCEGVDFRRPMTRARFVRLNIDLFMKCLEPLRKCLRDAEMDKSSVDDVVVVGGSTRIPIVQELLREFFDGKALCTSENFRPDEAVAYGAALHAAILTGQLKKGTKRLVNVTTLSFGRETA</sequence>
<reference evidence="5" key="1">
    <citation type="submission" date="2022-02" db="EMBL/GenBank/DDBJ databases">
        <authorList>
            <person name="Henning P.M."/>
            <person name="McCubbin A.G."/>
            <person name="Shore J.S."/>
        </authorList>
    </citation>
    <scope>NUCLEOTIDE SEQUENCE</scope>
    <source>
        <strain evidence="5">F60SS</strain>
        <tissue evidence="5">Leaves</tissue>
    </source>
</reference>
<dbReference type="PROSITE" id="PS01036">
    <property type="entry name" value="HSP70_3"/>
    <property type="match status" value="1"/>
</dbReference>
<dbReference type="GO" id="GO:0140662">
    <property type="term" value="F:ATP-dependent protein folding chaperone"/>
    <property type="evidence" value="ECO:0007669"/>
    <property type="project" value="InterPro"/>
</dbReference>
<dbReference type="Gene3D" id="3.30.30.30">
    <property type="match status" value="1"/>
</dbReference>
<evidence type="ECO:0000256" key="2">
    <source>
        <dbReference type="ARBA" id="ARBA00007381"/>
    </source>
</evidence>
<reference evidence="5" key="2">
    <citation type="journal article" date="2023" name="Plants (Basel)">
        <title>Annotation of the Turnera subulata (Passifloraceae) Draft Genome Reveals the S-Locus Evolved after the Divergence of Turneroideae from Passifloroideae in a Stepwise Manner.</title>
        <authorList>
            <person name="Henning P.M."/>
            <person name="Roalson E.H."/>
            <person name="Mir W."/>
            <person name="McCubbin A.G."/>
            <person name="Shore J.S."/>
        </authorList>
    </citation>
    <scope>NUCLEOTIDE SEQUENCE</scope>
    <source>
        <strain evidence="5">F60SS</strain>
    </source>
</reference>
<dbReference type="PROSITE" id="PS51257">
    <property type="entry name" value="PROKAR_LIPOPROTEIN"/>
    <property type="match status" value="1"/>
</dbReference>
<dbReference type="InterPro" id="IPR013126">
    <property type="entry name" value="Hsp_70_fam"/>
</dbReference>
<dbReference type="FunFam" id="3.30.30.30:FF:000005">
    <property type="entry name" value="Heat shock protein ssb1"/>
    <property type="match status" value="1"/>
</dbReference>
<proteinExistence type="inferred from homology"/>
<dbReference type="FunFam" id="3.90.640.10:FF:000010">
    <property type="entry name" value="heat shock 70 kDa protein 14"/>
    <property type="match status" value="1"/>
</dbReference>
<dbReference type="AlphaFoldDB" id="A0A9Q0JE65"/>
<accession>A0A9Q0JE65</accession>
<dbReference type="GO" id="GO:0005524">
    <property type="term" value="F:ATP binding"/>
    <property type="evidence" value="ECO:0007669"/>
    <property type="project" value="UniProtKB-KW"/>
</dbReference>
<protein>
    <submittedName>
        <fullName evidence="5">Uncharacterized protein</fullName>
    </submittedName>
</protein>
<dbReference type="OrthoDB" id="2401965at2759"/>
<comment type="subcellular location">
    <subcellularLocation>
        <location evidence="1">Endoplasmic reticulum lumen</location>
    </subcellularLocation>
</comment>
<evidence type="ECO:0000256" key="1">
    <source>
        <dbReference type="ARBA" id="ARBA00004319"/>
    </source>
</evidence>
<dbReference type="PRINTS" id="PR00301">
    <property type="entry name" value="HEATSHOCK70"/>
</dbReference>
<evidence type="ECO:0000313" key="5">
    <source>
        <dbReference type="EMBL" id="KAJ4837947.1"/>
    </source>
</evidence>
<evidence type="ECO:0000313" key="6">
    <source>
        <dbReference type="Proteomes" id="UP001141552"/>
    </source>
</evidence>
<name>A0A9Q0JE65_9ROSI</name>
<keyword evidence="4" id="KW-0067">ATP-binding</keyword>
<organism evidence="5 6">
    <name type="scientific">Turnera subulata</name>
    <dbReference type="NCBI Taxonomy" id="218843"/>
    <lineage>
        <taxon>Eukaryota</taxon>
        <taxon>Viridiplantae</taxon>
        <taxon>Streptophyta</taxon>
        <taxon>Embryophyta</taxon>
        <taxon>Tracheophyta</taxon>
        <taxon>Spermatophyta</taxon>
        <taxon>Magnoliopsida</taxon>
        <taxon>eudicotyledons</taxon>
        <taxon>Gunneridae</taxon>
        <taxon>Pentapetalae</taxon>
        <taxon>rosids</taxon>
        <taxon>fabids</taxon>
        <taxon>Malpighiales</taxon>
        <taxon>Passifloraceae</taxon>
        <taxon>Turnera</taxon>
    </lineage>
</organism>
<gene>
    <name evidence="5" type="ORF">Tsubulata_015663</name>
</gene>
<dbReference type="Pfam" id="PF00012">
    <property type="entry name" value="HSP70"/>
    <property type="match status" value="1"/>
</dbReference>
<dbReference type="Gene3D" id="3.90.640.10">
    <property type="entry name" value="Actin, Chain A, domain 4"/>
    <property type="match status" value="1"/>
</dbReference>
<comment type="caution">
    <text evidence="5">The sequence shown here is derived from an EMBL/GenBank/DDBJ whole genome shotgun (WGS) entry which is preliminary data.</text>
</comment>
<dbReference type="EMBL" id="JAKUCV010003700">
    <property type="protein sequence ID" value="KAJ4837947.1"/>
    <property type="molecule type" value="Genomic_DNA"/>
</dbReference>
<dbReference type="PANTHER" id="PTHR19375">
    <property type="entry name" value="HEAT SHOCK PROTEIN 70KDA"/>
    <property type="match status" value="1"/>
</dbReference>
<evidence type="ECO:0000256" key="4">
    <source>
        <dbReference type="ARBA" id="ARBA00022840"/>
    </source>
</evidence>
<dbReference type="Proteomes" id="UP001141552">
    <property type="component" value="Unassembled WGS sequence"/>
</dbReference>
<evidence type="ECO:0000256" key="3">
    <source>
        <dbReference type="ARBA" id="ARBA00022741"/>
    </source>
</evidence>
<dbReference type="InterPro" id="IPR043129">
    <property type="entry name" value="ATPase_NBD"/>
</dbReference>
<dbReference type="GO" id="GO:0005788">
    <property type="term" value="C:endoplasmic reticulum lumen"/>
    <property type="evidence" value="ECO:0007669"/>
    <property type="project" value="UniProtKB-SubCell"/>
</dbReference>
<comment type="similarity">
    <text evidence="2">Belongs to the heat shock protein 70 family.</text>
</comment>
<keyword evidence="6" id="KW-1185">Reference proteome</keyword>
<dbReference type="Gene3D" id="3.30.420.40">
    <property type="match status" value="2"/>
</dbReference>